<feature type="transmembrane region" description="Helical" evidence="7">
    <location>
        <begin position="220"/>
        <end position="238"/>
    </location>
</feature>
<dbReference type="InterPro" id="IPR003004">
    <property type="entry name" value="GspF/PilC"/>
</dbReference>
<evidence type="ECO:0000256" key="5">
    <source>
        <dbReference type="ARBA" id="ARBA00022989"/>
    </source>
</evidence>
<comment type="similarity">
    <text evidence="2">Belongs to the GSP F family.</text>
</comment>
<feature type="domain" description="Type II secretion system protein GspF" evidence="8">
    <location>
        <begin position="272"/>
        <end position="390"/>
    </location>
</feature>
<evidence type="ECO:0000256" key="4">
    <source>
        <dbReference type="ARBA" id="ARBA00022692"/>
    </source>
</evidence>
<evidence type="ECO:0000313" key="9">
    <source>
        <dbReference type="EMBL" id="NVO76479.1"/>
    </source>
</evidence>
<keyword evidence="5 7" id="KW-1133">Transmembrane helix</keyword>
<feature type="domain" description="Type II secretion system protein GspF" evidence="8">
    <location>
        <begin position="67"/>
        <end position="189"/>
    </location>
</feature>
<dbReference type="EMBL" id="JABXYJ010000001">
    <property type="protein sequence ID" value="NVO76479.1"/>
    <property type="molecule type" value="Genomic_DNA"/>
</dbReference>
<feature type="transmembrane region" description="Helical" evidence="7">
    <location>
        <begin position="166"/>
        <end position="188"/>
    </location>
</feature>
<evidence type="ECO:0000313" key="10">
    <source>
        <dbReference type="Proteomes" id="UP000588051"/>
    </source>
</evidence>
<dbReference type="PANTHER" id="PTHR30012:SF0">
    <property type="entry name" value="TYPE II SECRETION SYSTEM PROTEIN F-RELATED"/>
    <property type="match status" value="1"/>
</dbReference>
<accession>A0A850QB19</accession>
<dbReference type="InterPro" id="IPR042094">
    <property type="entry name" value="T2SS_GspF_sf"/>
</dbReference>
<evidence type="ECO:0000256" key="2">
    <source>
        <dbReference type="ARBA" id="ARBA00005745"/>
    </source>
</evidence>
<organism evidence="9 10">
    <name type="scientific">Undibacterium oligocarboniphilum</name>
    <dbReference type="NCBI Taxonomy" id="666702"/>
    <lineage>
        <taxon>Bacteria</taxon>
        <taxon>Pseudomonadati</taxon>
        <taxon>Pseudomonadota</taxon>
        <taxon>Betaproteobacteria</taxon>
        <taxon>Burkholderiales</taxon>
        <taxon>Oxalobacteraceae</taxon>
        <taxon>Undibacterium</taxon>
    </lineage>
</organism>
<dbReference type="PANTHER" id="PTHR30012">
    <property type="entry name" value="GENERAL SECRETION PATHWAY PROTEIN"/>
    <property type="match status" value="1"/>
</dbReference>
<name>A0A850QB19_9BURK</name>
<protein>
    <submittedName>
        <fullName evidence="9">Type II secretion system F family protein</fullName>
    </submittedName>
</protein>
<keyword evidence="6 7" id="KW-0472">Membrane</keyword>
<evidence type="ECO:0000259" key="8">
    <source>
        <dbReference type="Pfam" id="PF00482"/>
    </source>
</evidence>
<dbReference type="GO" id="GO:0015628">
    <property type="term" value="P:protein secretion by the type II secretion system"/>
    <property type="evidence" value="ECO:0007669"/>
    <property type="project" value="TreeGrafter"/>
</dbReference>
<evidence type="ECO:0000256" key="7">
    <source>
        <dbReference type="SAM" id="Phobius"/>
    </source>
</evidence>
<gene>
    <name evidence="9" type="ORF">HV832_01360</name>
</gene>
<evidence type="ECO:0000256" key="1">
    <source>
        <dbReference type="ARBA" id="ARBA00004651"/>
    </source>
</evidence>
<dbReference type="GO" id="GO:0005886">
    <property type="term" value="C:plasma membrane"/>
    <property type="evidence" value="ECO:0007669"/>
    <property type="project" value="UniProtKB-SubCell"/>
</dbReference>
<feature type="transmembrane region" description="Helical" evidence="7">
    <location>
        <begin position="372"/>
        <end position="392"/>
    </location>
</feature>
<keyword evidence="4 7" id="KW-0812">Transmembrane</keyword>
<dbReference type="RefSeq" id="WP_176801745.1">
    <property type="nucleotide sequence ID" value="NZ_JABXYJ010000001.1"/>
</dbReference>
<evidence type="ECO:0000256" key="3">
    <source>
        <dbReference type="ARBA" id="ARBA00022475"/>
    </source>
</evidence>
<dbReference type="Gene3D" id="1.20.81.30">
    <property type="entry name" value="Type II secretion system (T2SS), domain F"/>
    <property type="match status" value="2"/>
</dbReference>
<dbReference type="InterPro" id="IPR018076">
    <property type="entry name" value="T2SS_GspF_dom"/>
</dbReference>
<comment type="caution">
    <text evidence="9">The sequence shown here is derived from an EMBL/GenBank/DDBJ whole genome shotgun (WGS) entry which is preliminary data.</text>
</comment>
<dbReference type="PRINTS" id="PR00812">
    <property type="entry name" value="BCTERIALGSPF"/>
</dbReference>
<comment type="subcellular location">
    <subcellularLocation>
        <location evidence="1">Cell membrane</location>
        <topology evidence="1">Multi-pass membrane protein</topology>
    </subcellularLocation>
</comment>
<reference evidence="9 10" key="1">
    <citation type="submission" date="2020-06" db="EMBL/GenBank/DDBJ databases">
        <authorList>
            <person name="Qiu C."/>
            <person name="Liu Z."/>
        </authorList>
    </citation>
    <scope>NUCLEOTIDE SEQUENCE [LARGE SCALE GENOMIC DNA]</scope>
    <source>
        <strain evidence="9 10">EM 1</strain>
    </source>
</reference>
<evidence type="ECO:0000256" key="6">
    <source>
        <dbReference type="ARBA" id="ARBA00023136"/>
    </source>
</evidence>
<keyword evidence="10" id="KW-1185">Reference proteome</keyword>
<sequence length="400" mass="42905">MAYQYEASTADGRMVKGQIEAGNEADAIRLLRQQGLTPVSLRPISLQAASQPASRRIVSAQDKMLMVRELATLLAAGVSLVEAIQSMSEASGATPVGQAAQQIAQTLRGGGKLTDALATCGIDFPDYLMQLVAAGEMTGKLAHSLHHAANQMEYEEKVRQDMRNALTYPAVLAVSGVLATLLIFIVVVPKFAGLLKNNKGKLPDISVWVLQTGMFVKEHLLILGVGAGLAVFFLAGIFSRPQVRQKFWDALAHMPLIGAWLIETEIGRWAGMLSTLLENRVPIVKAMELAQGGVQISLLKQQLALAVRDLKGGTSLAESLGVHRTLNPMGLNLVRVGERTGELSTTLKTLSVLHTNAGQERMKKFLIMLEPITILLIGSVIGLIMAAIMMAITSLSDIAV</sequence>
<proteinExistence type="inferred from homology"/>
<dbReference type="Proteomes" id="UP000588051">
    <property type="component" value="Unassembled WGS sequence"/>
</dbReference>
<dbReference type="Pfam" id="PF00482">
    <property type="entry name" value="T2SSF"/>
    <property type="match status" value="2"/>
</dbReference>
<keyword evidence="3" id="KW-1003">Cell membrane</keyword>
<dbReference type="AlphaFoldDB" id="A0A850QB19"/>